<dbReference type="Gene3D" id="3.90.190.10">
    <property type="entry name" value="Protein tyrosine phosphatase superfamily"/>
    <property type="match status" value="1"/>
</dbReference>
<keyword evidence="3" id="KW-1185">Reference proteome</keyword>
<accession>A0A133VHK9</accession>
<dbReference type="Pfam" id="PF00782">
    <property type="entry name" value="DSPc"/>
    <property type="match status" value="1"/>
</dbReference>
<evidence type="ECO:0000313" key="3">
    <source>
        <dbReference type="Proteomes" id="UP000070263"/>
    </source>
</evidence>
<dbReference type="AlphaFoldDB" id="A0A133VHK9"/>
<evidence type="ECO:0000259" key="1">
    <source>
        <dbReference type="Pfam" id="PF00782"/>
    </source>
</evidence>
<evidence type="ECO:0000313" key="2">
    <source>
        <dbReference type="EMBL" id="KXB05917.1"/>
    </source>
</evidence>
<dbReference type="InterPro" id="IPR029021">
    <property type="entry name" value="Prot-tyrosine_phosphatase-like"/>
</dbReference>
<proteinExistence type="predicted"/>
<dbReference type="Proteomes" id="UP000070263">
    <property type="component" value="Unassembled WGS sequence"/>
</dbReference>
<comment type="caution">
    <text evidence="2">The sequence shown here is derived from an EMBL/GenBank/DDBJ whole genome shotgun (WGS) entry which is preliminary data.</text>
</comment>
<reference evidence="2 3" key="1">
    <citation type="journal article" date="2016" name="Sci. Rep.">
        <title>Metabolic traits of an uncultured archaeal lineage -MSBL1- from brine pools of the Red Sea.</title>
        <authorList>
            <person name="Mwirichia R."/>
            <person name="Alam I."/>
            <person name="Rashid M."/>
            <person name="Vinu M."/>
            <person name="Ba-Alawi W."/>
            <person name="Anthony Kamau A."/>
            <person name="Kamanda Ngugi D."/>
            <person name="Goker M."/>
            <person name="Klenk H.P."/>
            <person name="Bajic V."/>
            <person name="Stingl U."/>
        </authorList>
    </citation>
    <scope>NUCLEOTIDE SEQUENCE [LARGE SCALE GENOMIC DNA]</scope>
    <source>
        <strain evidence="2">SCGC-AAA382A20</strain>
    </source>
</reference>
<dbReference type="InterPro" id="IPR000340">
    <property type="entry name" value="Dual-sp_phosphatase_cat-dom"/>
</dbReference>
<feature type="domain" description="Dual specificity phosphatase catalytic" evidence="1">
    <location>
        <begin position="32"/>
        <end position="144"/>
    </location>
</feature>
<sequence>MKEVHQSLFVGGERDCIETKGSEKWAVVHACKHPCHQNAVGYSGNLPQSHPNYLMYRKDRDLYLNMVDMDRKQDHEYMEPIVSSALDFVEDYIGSNKVLIHCNKGESRSPALAMLYLAKRENAIEKDTYSEAKQDFQELYPRFNPSRGIDLYLQDYWHQL</sequence>
<dbReference type="SUPFAM" id="SSF52799">
    <property type="entry name" value="(Phosphotyrosine protein) phosphatases II"/>
    <property type="match status" value="1"/>
</dbReference>
<organism evidence="2 3">
    <name type="scientific">candidate division MSBL1 archaeon SCGC-AAA382A20</name>
    <dbReference type="NCBI Taxonomy" id="1698280"/>
    <lineage>
        <taxon>Archaea</taxon>
        <taxon>Methanobacteriati</taxon>
        <taxon>Methanobacteriota</taxon>
        <taxon>candidate division MSBL1</taxon>
    </lineage>
</organism>
<dbReference type="InterPro" id="IPR016130">
    <property type="entry name" value="Tyr_Pase_AS"/>
</dbReference>
<dbReference type="PROSITE" id="PS00383">
    <property type="entry name" value="TYR_PHOSPHATASE_1"/>
    <property type="match status" value="1"/>
</dbReference>
<name>A0A133VHK9_9EURY</name>
<protein>
    <recommendedName>
        <fullName evidence="1">Dual specificity phosphatase catalytic domain-containing protein</fullName>
    </recommendedName>
</protein>
<gene>
    <name evidence="2" type="ORF">AKJ51_04500</name>
</gene>
<dbReference type="EMBL" id="LHYE01000068">
    <property type="protein sequence ID" value="KXB05917.1"/>
    <property type="molecule type" value="Genomic_DNA"/>
</dbReference>